<organism evidence="13 14">
    <name type="scientific">Prorocentrum cordatum</name>
    <dbReference type="NCBI Taxonomy" id="2364126"/>
    <lineage>
        <taxon>Eukaryota</taxon>
        <taxon>Sar</taxon>
        <taxon>Alveolata</taxon>
        <taxon>Dinophyceae</taxon>
        <taxon>Prorocentrales</taxon>
        <taxon>Prorocentraceae</taxon>
        <taxon>Prorocentrum</taxon>
    </lineage>
</organism>
<evidence type="ECO:0000256" key="11">
    <source>
        <dbReference type="SAM" id="Phobius"/>
    </source>
</evidence>
<evidence type="ECO:0000256" key="1">
    <source>
        <dbReference type="ARBA" id="ARBA00001641"/>
    </source>
</evidence>
<dbReference type="InterPro" id="IPR001722">
    <property type="entry name" value="Glyco_hydro_7"/>
</dbReference>
<evidence type="ECO:0000256" key="10">
    <source>
        <dbReference type="SAM" id="MobiDB-lite"/>
    </source>
</evidence>
<gene>
    <name evidence="13" type="ORF">PCOR1329_LOCUS50366</name>
</gene>
<evidence type="ECO:0000256" key="8">
    <source>
        <dbReference type="ARBA" id="ARBA00023295"/>
    </source>
</evidence>
<dbReference type="Proteomes" id="UP001189429">
    <property type="component" value="Unassembled WGS sequence"/>
</dbReference>
<keyword evidence="4 12" id="KW-0732">Signal</keyword>
<feature type="compositionally biased region" description="Polar residues" evidence="10">
    <location>
        <begin position="492"/>
        <end position="503"/>
    </location>
</feature>
<evidence type="ECO:0000313" key="13">
    <source>
        <dbReference type="EMBL" id="CAK0861793.1"/>
    </source>
</evidence>
<comment type="catalytic activity">
    <reaction evidence="1">
        <text>Hydrolysis of (1-&gt;4)-beta-D-glucosidic linkages in cellulose and cellotetraose, releasing cellobiose from the non-reducing ends of the chains.</text>
        <dbReference type="EC" id="3.2.1.91"/>
    </reaction>
</comment>
<evidence type="ECO:0000256" key="2">
    <source>
        <dbReference type="ARBA" id="ARBA00006044"/>
    </source>
</evidence>
<comment type="caution">
    <text evidence="13">The sequence shown here is derived from an EMBL/GenBank/DDBJ whole genome shotgun (WGS) entry which is preliminary data.</text>
</comment>
<accession>A0ABN9UPE2</accession>
<evidence type="ECO:0000256" key="7">
    <source>
        <dbReference type="ARBA" id="ARBA00023277"/>
    </source>
</evidence>
<reference evidence="13" key="1">
    <citation type="submission" date="2023-10" db="EMBL/GenBank/DDBJ databases">
        <authorList>
            <person name="Chen Y."/>
            <person name="Shah S."/>
            <person name="Dougan E. K."/>
            <person name="Thang M."/>
            <person name="Chan C."/>
        </authorList>
    </citation>
    <scope>NUCLEOTIDE SEQUENCE [LARGE SCALE GENOMIC DNA]</scope>
</reference>
<dbReference type="EC" id="3.2.1.91" evidence="3"/>
<dbReference type="EMBL" id="CAUYUJ010016094">
    <property type="protein sequence ID" value="CAK0861793.1"/>
    <property type="molecule type" value="Genomic_DNA"/>
</dbReference>
<keyword evidence="11" id="KW-0472">Membrane</keyword>
<name>A0ABN9UPE2_9DINO</name>
<feature type="transmembrane region" description="Helical" evidence="11">
    <location>
        <begin position="361"/>
        <end position="386"/>
    </location>
</feature>
<keyword evidence="8" id="KW-0326">Glycosidase</keyword>
<feature type="region of interest" description="Disordered" evidence="10">
    <location>
        <begin position="488"/>
        <end position="542"/>
    </location>
</feature>
<dbReference type="Gene3D" id="2.70.100.10">
    <property type="entry name" value="Glycoside hydrolase, family 7, domain"/>
    <property type="match status" value="1"/>
</dbReference>
<keyword evidence="7" id="KW-0119">Carbohydrate metabolism</keyword>
<evidence type="ECO:0000256" key="4">
    <source>
        <dbReference type="ARBA" id="ARBA00022729"/>
    </source>
</evidence>
<evidence type="ECO:0000256" key="3">
    <source>
        <dbReference type="ARBA" id="ARBA00012561"/>
    </source>
</evidence>
<feature type="chain" id="PRO_5045707608" description="cellulose 1,4-beta-cellobiosidase (non-reducing end)" evidence="12">
    <location>
        <begin position="19"/>
        <end position="542"/>
    </location>
</feature>
<dbReference type="SUPFAM" id="SSF49899">
    <property type="entry name" value="Concanavalin A-like lectins/glucanases"/>
    <property type="match status" value="1"/>
</dbReference>
<evidence type="ECO:0000256" key="5">
    <source>
        <dbReference type="ARBA" id="ARBA00022801"/>
    </source>
</evidence>
<protein>
    <recommendedName>
        <fullName evidence="3">cellulose 1,4-beta-cellobiosidase (non-reducing end)</fullName>
        <ecNumber evidence="3">3.2.1.91</ecNumber>
    </recommendedName>
</protein>
<keyword evidence="11" id="KW-1133">Transmembrane helix</keyword>
<sequence>MAPVAAACLLALLRGAEGRGAPPSACPGRVAFRGLDGPAAIVPAGWAEGQDTADRSLVTVGDGGTLAPHMGARAYFAEACSAGAYRREEYLSLEVLGKTLRYTVNVSGAGCGCVAALYLVPMRHNQEAGDCGDFYCDSADVCGTSCTEIDLQEANQYAWHSTLHEANDPDGHSAGYGGSDIGNGPRDFGGLQYGPGGECVDTSQPFDVAASFPVDAAGALAGVDIRLSQDGHPCQLDLFLPAGSRMKEIGDTLARGVTLVASYWSSSSLQWLDGKGDDGRGPCESDHPLQCPASVAFGGFSLAPLEAGASRPLAADLGAAPDQLDILGALPPPPASPAGGRVTRGLLVRLRRGDSDAAGGAGAGALGVALFVVGALTLVAMGAAAWHLSAAQRARPALTTEALEGGLQQCLDGAAWLGTRLEHGGEWVRSVVPAGLQQCQPGLQQCQAGVQAGAEQCWSGQCQPGLQQCRAGLQQCHAGVQAGVEQCWSGKPGSQQPHQQSARPLQCKAGPELGPSGARAPGAVPDGRRPRAPPGVGRQGRR</sequence>
<keyword evidence="5" id="KW-0378">Hydrolase</keyword>
<keyword evidence="11" id="KW-0812">Transmembrane</keyword>
<proteinExistence type="inferred from homology"/>
<evidence type="ECO:0000256" key="12">
    <source>
        <dbReference type="SAM" id="SignalP"/>
    </source>
</evidence>
<evidence type="ECO:0000313" key="14">
    <source>
        <dbReference type="Proteomes" id="UP001189429"/>
    </source>
</evidence>
<evidence type="ECO:0000256" key="6">
    <source>
        <dbReference type="ARBA" id="ARBA00023001"/>
    </source>
</evidence>
<dbReference type="InterPro" id="IPR013320">
    <property type="entry name" value="ConA-like_dom_sf"/>
</dbReference>
<keyword evidence="9" id="KW-0624">Polysaccharide degradation</keyword>
<feature type="signal peptide" evidence="12">
    <location>
        <begin position="1"/>
        <end position="18"/>
    </location>
</feature>
<comment type="similarity">
    <text evidence="2">Belongs to the glycosyl hydrolase 7 (cellulase C) family.</text>
</comment>
<dbReference type="PANTHER" id="PTHR33753:SF2">
    <property type="entry name" value="GLYCOSIDE HYDROLASE FAMILY 7 PROTEIN"/>
    <property type="match status" value="1"/>
</dbReference>
<dbReference type="InterPro" id="IPR037019">
    <property type="entry name" value="Glyco_hydro_7_sf"/>
</dbReference>
<keyword evidence="6" id="KW-0136">Cellulose degradation</keyword>
<dbReference type="PANTHER" id="PTHR33753">
    <property type="entry name" value="1,4-BETA-D-GLUCAN CELLOBIOHYDROLASE B"/>
    <property type="match status" value="1"/>
</dbReference>
<keyword evidence="14" id="KW-1185">Reference proteome</keyword>
<evidence type="ECO:0000256" key="9">
    <source>
        <dbReference type="ARBA" id="ARBA00023326"/>
    </source>
</evidence>